<comment type="caution">
    <text evidence="1">The sequence shown here is derived from an EMBL/GenBank/DDBJ whole genome shotgun (WGS) entry which is preliminary data.</text>
</comment>
<dbReference type="Proteomes" id="UP001500466">
    <property type="component" value="Unassembled WGS sequence"/>
</dbReference>
<keyword evidence="2" id="KW-1185">Reference proteome</keyword>
<accession>A0ABP9I295</accession>
<sequence>MAAHIEKQGDTMTTTVTDEQIQALAASAKPYSVALLRWAPGRTMDGADAVEREHQRRMVSLRADGVIAILCPVASDTMAGIAIMTVPAEEAEEIMAGDPCVQAGMMTCDVHACFGFPGDALPV</sequence>
<evidence type="ECO:0000313" key="2">
    <source>
        <dbReference type="Proteomes" id="UP001500466"/>
    </source>
</evidence>
<gene>
    <name evidence="1" type="ORF">GCM10023205_63870</name>
</gene>
<evidence type="ECO:0000313" key="1">
    <source>
        <dbReference type="EMBL" id="GAA4984866.1"/>
    </source>
</evidence>
<dbReference type="EMBL" id="BAABHS010000029">
    <property type="protein sequence ID" value="GAA4984866.1"/>
    <property type="molecule type" value="Genomic_DNA"/>
</dbReference>
<reference evidence="2" key="1">
    <citation type="journal article" date="2019" name="Int. J. Syst. Evol. Microbiol.">
        <title>The Global Catalogue of Microorganisms (GCM) 10K type strain sequencing project: providing services to taxonomists for standard genome sequencing and annotation.</title>
        <authorList>
            <consortium name="The Broad Institute Genomics Platform"/>
            <consortium name="The Broad Institute Genome Sequencing Center for Infectious Disease"/>
            <person name="Wu L."/>
            <person name="Ma J."/>
        </authorList>
    </citation>
    <scope>NUCLEOTIDE SEQUENCE [LARGE SCALE GENOMIC DNA]</scope>
    <source>
        <strain evidence="2">JCM 17986</strain>
    </source>
</reference>
<proteinExistence type="predicted"/>
<evidence type="ECO:0008006" key="3">
    <source>
        <dbReference type="Google" id="ProtNLM"/>
    </source>
</evidence>
<name>A0ABP9I295_9ACTN</name>
<organism evidence="1 2">
    <name type="scientific">Yinghuangia aomiensis</name>
    <dbReference type="NCBI Taxonomy" id="676205"/>
    <lineage>
        <taxon>Bacteria</taxon>
        <taxon>Bacillati</taxon>
        <taxon>Actinomycetota</taxon>
        <taxon>Actinomycetes</taxon>
        <taxon>Kitasatosporales</taxon>
        <taxon>Streptomycetaceae</taxon>
        <taxon>Yinghuangia</taxon>
    </lineage>
</organism>
<protein>
    <recommendedName>
        <fullName evidence="3">YCII-related domain-containing protein</fullName>
    </recommendedName>
</protein>